<evidence type="ECO:0000313" key="2">
    <source>
        <dbReference type="EMBL" id="HAZ29461.1"/>
    </source>
</evidence>
<dbReference type="InterPro" id="IPR036583">
    <property type="entry name" value="23S_rRNA_IVS_sf"/>
</dbReference>
<evidence type="ECO:0000313" key="3">
    <source>
        <dbReference type="Proteomes" id="UP000264072"/>
    </source>
</evidence>
<feature type="domain" description="bAvd-like" evidence="1">
    <location>
        <begin position="6"/>
        <end position="111"/>
    </location>
</feature>
<proteinExistence type="predicted"/>
<dbReference type="Proteomes" id="UP000264072">
    <property type="component" value="Unassembled WGS sequence"/>
</dbReference>
<dbReference type="EMBL" id="DNHX01000016">
    <property type="protein sequence ID" value="HAZ29461.1"/>
    <property type="molecule type" value="Genomic_DNA"/>
</dbReference>
<dbReference type="Pfam" id="PF22296">
    <property type="entry name" value="bAvd"/>
    <property type="match status" value="1"/>
</dbReference>
<reference evidence="2 3" key="1">
    <citation type="journal article" date="2018" name="Nat. Biotechnol.">
        <title>A standardized bacterial taxonomy based on genome phylogeny substantially revises the tree of life.</title>
        <authorList>
            <person name="Parks D.H."/>
            <person name="Chuvochina M."/>
            <person name="Waite D.W."/>
            <person name="Rinke C."/>
            <person name="Skarshewski A."/>
            <person name="Chaumeil P.A."/>
            <person name="Hugenholtz P."/>
        </authorList>
    </citation>
    <scope>NUCLEOTIDE SEQUENCE [LARGE SCALE GENOMIC DNA]</scope>
    <source>
        <strain evidence="2">UBA10185</strain>
    </source>
</reference>
<dbReference type="InterPro" id="IPR012657">
    <property type="entry name" value="23S_rRNA-intervening_sequence"/>
</dbReference>
<dbReference type="NCBIfam" id="NF033474">
    <property type="entry name" value="DivGenRetAVD"/>
    <property type="match status" value="1"/>
</dbReference>
<dbReference type="Gene3D" id="1.20.1440.60">
    <property type="entry name" value="23S rRNA-intervening sequence"/>
    <property type="match status" value="1"/>
</dbReference>
<protein>
    <submittedName>
        <fullName evidence="2">Diversity-generating retroelement protein Avd</fullName>
    </submittedName>
</protein>
<dbReference type="AlphaFoldDB" id="A0A351JT41"/>
<dbReference type="SUPFAM" id="SSF158446">
    <property type="entry name" value="IVS-encoded protein-like"/>
    <property type="match status" value="1"/>
</dbReference>
<dbReference type="NCBIfam" id="TIGR02436">
    <property type="entry name" value="four helix bundle protein"/>
    <property type="match status" value="1"/>
</dbReference>
<organism evidence="2 3">
    <name type="scientific">candidate division WWE3 bacterium</name>
    <dbReference type="NCBI Taxonomy" id="2053526"/>
    <lineage>
        <taxon>Bacteria</taxon>
        <taxon>Katanobacteria</taxon>
    </lineage>
</organism>
<accession>A0A351JT41</accession>
<name>A0A351JT41_UNCKA</name>
<dbReference type="CDD" id="cd16376">
    <property type="entry name" value="Avd_like"/>
    <property type="match status" value="1"/>
</dbReference>
<comment type="caution">
    <text evidence="2">The sequence shown here is derived from an EMBL/GenBank/DDBJ whole genome shotgun (WGS) entry which is preliminary data.</text>
</comment>
<gene>
    <name evidence="2" type="primary">avd</name>
    <name evidence="2" type="ORF">DCY43_01750</name>
</gene>
<dbReference type="InterPro" id="IPR055360">
    <property type="entry name" value="bAvd"/>
</dbReference>
<evidence type="ECO:0000259" key="1">
    <source>
        <dbReference type="Pfam" id="PF22296"/>
    </source>
</evidence>
<sequence length="134" mass="15723">MNTDKLIIFQKIYDFLLWLYPLINRIPKSHRLVLGKHLEELAISILLLSVKANKTRDITRKEIQLEISDKLDELRILIRLAKDLRFMSVAQYSHAAEKINEIGKILYGWTNCQPPDNLSIKGKPIRVSTRWQLE</sequence>